<evidence type="ECO:0000313" key="4">
    <source>
        <dbReference type="Proteomes" id="UP000448943"/>
    </source>
</evidence>
<dbReference type="GO" id="GO:0008237">
    <property type="term" value="F:metallopeptidase activity"/>
    <property type="evidence" value="ECO:0007669"/>
    <property type="project" value="UniProtKB-KW"/>
</dbReference>
<feature type="transmembrane region" description="Helical" evidence="1">
    <location>
        <begin position="213"/>
        <end position="231"/>
    </location>
</feature>
<accession>A0A6N9Q811</accession>
<keyword evidence="3" id="KW-0482">Metalloprotease</keyword>
<keyword evidence="1" id="KW-0812">Transmembrane</keyword>
<keyword evidence="3" id="KW-0645">Protease</keyword>
<feature type="transmembrane region" description="Helical" evidence="1">
    <location>
        <begin position="190"/>
        <end position="206"/>
    </location>
</feature>
<dbReference type="GO" id="GO:0004175">
    <property type="term" value="F:endopeptidase activity"/>
    <property type="evidence" value="ECO:0007669"/>
    <property type="project" value="UniProtKB-ARBA"/>
</dbReference>
<evidence type="ECO:0000313" key="3">
    <source>
        <dbReference type="EMBL" id="NBI31016.1"/>
    </source>
</evidence>
<proteinExistence type="predicted"/>
<gene>
    <name evidence="3" type="ORF">ERL59_18870</name>
</gene>
<feature type="transmembrane region" description="Helical" evidence="1">
    <location>
        <begin position="95"/>
        <end position="116"/>
    </location>
</feature>
<dbReference type="Proteomes" id="UP000448943">
    <property type="component" value="Unassembled WGS sequence"/>
</dbReference>
<feature type="transmembrane region" description="Helical" evidence="1">
    <location>
        <begin position="136"/>
        <end position="155"/>
    </location>
</feature>
<feature type="transmembrane region" description="Helical" evidence="1">
    <location>
        <begin position="47"/>
        <end position="66"/>
    </location>
</feature>
<keyword evidence="1" id="KW-0472">Membrane</keyword>
<sequence>MSILKKWLLMLMNIVVYFGAAVLAFYVINPYIFNHVDWYKTFMGQNIPIQLTATVSMIFIMYFFIFRIKKWYLKEKYESLWSICNFSKLNIKQMIWFTLIGFAGSIWFISLMNISYISESFPGLQSYIELFATSEYFIYTFLGVGIIGVFYEEILFRGLIFNEFRKVLPLPFALLLNAVIYGLFQPSPVIMATGFLLGILYGLIYVKTKSLWSTIWIGSVLNISIFSLHKLKVDESMAKWSDAVLVPIHIFAFLFILLFVIYFLKSHVSNNNSNIKVTNVKG</sequence>
<comment type="caution">
    <text evidence="3">The sequence shown here is derived from an EMBL/GenBank/DDBJ whole genome shotgun (WGS) entry which is preliminary data.</text>
</comment>
<organism evidence="3 4">
    <name type="scientific">Chengkuizengella marina</name>
    <dbReference type="NCBI Taxonomy" id="2507566"/>
    <lineage>
        <taxon>Bacteria</taxon>
        <taxon>Bacillati</taxon>
        <taxon>Bacillota</taxon>
        <taxon>Bacilli</taxon>
        <taxon>Bacillales</taxon>
        <taxon>Paenibacillaceae</taxon>
        <taxon>Chengkuizengella</taxon>
    </lineage>
</organism>
<feature type="transmembrane region" description="Helical" evidence="1">
    <location>
        <begin position="243"/>
        <end position="264"/>
    </location>
</feature>
<dbReference type="OrthoDB" id="9782250at2"/>
<reference evidence="3 4" key="1">
    <citation type="submission" date="2019-01" db="EMBL/GenBank/DDBJ databases">
        <title>Chengkuizengella sp. nov., isolated from deep-sea sediment of East Pacific Ocean.</title>
        <authorList>
            <person name="Yang J."/>
            <person name="Lai Q."/>
            <person name="Shao Z."/>
        </authorList>
    </citation>
    <scope>NUCLEOTIDE SEQUENCE [LARGE SCALE GENOMIC DNA]</scope>
    <source>
        <strain evidence="3 4">YPA3-1-1</strain>
    </source>
</reference>
<keyword evidence="4" id="KW-1185">Reference proteome</keyword>
<feature type="domain" description="CAAX prenyl protease 2/Lysostaphin resistance protein A-like" evidence="2">
    <location>
        <begin position="137"/>
        <end position="222"/>
    </location>
</feature>
<dbReference type="AlphaFoldDB" id="A0A6N9Q811"/>
<keyword evidence="1" id="KW-1133">Transmembrane helix</keyword>
<dbReference type="InterPro" id="IPR003675">
    <property type="entry name" value="Rce1/LyrA-like_dom"/>
</dbReference>
<evidence type="ECO:0000259" key="2">
    <source>
        <dbReference type="Pfam" id="PF02517"/>
    </source>
</evidence>
<evidence type="ECO:0000256" key="1">
    <source>
        <dbReference type="SAM" id="Phobius"/>
    </source>
</evidence>
<dbReference type="RefSeq" id="WP_160647836.1">
    <property type="nucleotide sequence ID" value="NZ_SIJB01000051.1"/>
</dbReference>
<protein>
    <submittedName>
        <fullName evidence="3">CPBP family intramembrane metalloprotease</fullName>
    </submittedName>
</protein>
<name>A0A6N9Q811_9BACL</name>
<dbReference type="GO" id="GO:0006508">
    <property type="term" value="P:proteolysis"/>
    <property type="evidence" value="ECO:0007669"/>
    <property type="project" value="UniProtKB-KW"/>
</dbReference>
<feature type="transmembrane region" description="Helical" evidence="1">
    <location>
        <begin position="167"/>
        <end position="184"/>
    </location>
</feature>
<dbReference type="EMBL" id="SIJB01000051">
    <property type="protein sequence ID" value="NBI31016.1"/>
    <property type="molecule type" value="Genomic_DNA"/>
</dbReference>
<dbReference type="Pfam" id="PF02517">
    <property type="entry name" value="Rce1-like"/>
    <property type="match status" value="1"/>
</dbReference>
<dbReference type="GO" id="GO:0080120">
    <property type="term" value="P:CAAX-box protein maturation"/>
    <property type="evidence" value="ECO:0007669"/>
    <property type="project" value="UniProtKB-ARBA"/>
</dbReference>
<feature type="transmembrane region" description="Helical" evidence="1">
    <location>
        <begin position="7"/>
        <end position="27"/>
    </location>
</feature>
<keyword evidence="3" id="KW-0378">Hydrolase</keyword>